<evidence type="ECO:0000256" key="2">
    <source>
        <dbReference type="SAM" id="MobiDB-lite"/>
    </source>
</evidence>
<proteinExistence type="predicted"/>
<dbReference type="PRINTS" id="PR00598">
    <property type="entry name" value="HTHMARR"/>
</dbReference>
<feature type="region of interest" description="Disordered" evidence="2">
    <location>
        <begin position="148"/>
        <end position="167"/>
    </location>
</feature>
<dbReference type="EMBL" id="JBHSOW010000007">
    <property type="protein sequence ID" value="MFC5647845.1"/>
    <property type="molecule type" value="Genomic_DNA"/>
</dbReference>
<name>A0ABW0VUH7_9BACL</name>
<dbReference type="SUPFAM" id="SSF46785">
    <property type="entry name" value="Winged helix' DNA-binding domain"/>
    <property type="match status" value="1"/>
</dbReference>
<comment type="caution">
    <text evidence="4">The sequence shown here is derived from an EMBL/GenBank/DDBJ whole genome shotgun (WGS) entry which is preliminary data.</text>
</comment>
<organism evidence="4 5">
    <name type="scientific">Paenibacillus solisilvae</name>
    <dbReference type="NCBI Taxonomy" id="2486751"/>
    <lineage>
        <taxon>Bacteria</taxon>
        <taxon>Bacillati</taxon>
        <taxon>Bacillota</taxon>
        <taxon>Bacilli</taxon>
        <taxon>Bacillales</taxon>
        <taxon>Paenibacillaceae</taxon>
        <taxon>Paenibacillus</taxon>
    </lineage>
</organism>
<evidence type="ECO:0000256" key="1">
    <source>
        <dbReference type="ARBA" id="ARBA00023125"/>
    </source>
</evidence>
<evidence type="ECO:0000259" key="3">
    <source>
        <dbReference type="PROSITE" id="PS50995"/>
    </source>
</evidence>
<evidence type="ECO:0000313" key="4">
    <source>
        <dbReference type="EMBL" id="MFC5647845.1"/>
    </source>
</evidence>
<dbReference type="RefSeq" id="WP_379186303.1">
    <property type="nucleotide sequence ID" value="NZ_JBHSOW010000007.1"/>
</dbReference>
<dbReference type="Pfam" id="PF12802">
    <property type="entry name" value="MarR_2"/>
    <property type="match status" value="1"/>
</dbReference>
<dbReference type="Proteomes" id="UP001596047">
    <property type="component" value="Unassembled WGS sequence"/>
</dbReference>
<dbReference type="PANTHER" id="PTHR33164">
    <property type="entry name" value="TRANSCRIPTIONAL REGULATOR, MARR FAMILY"/>
    <property type="match status" value="1"/>
</dbReference>
<feature type="domain" description="HTH marR-type" evidence="3">
    <location>
        <begin position="4"/>
        <end position="142"/>
    </location>
</feature>
<dbReference type="InterPro" id="IPR036388">
    <property type="entry name" value="WH-like_DNA-bd_sf"/>
</dbReference>
<sequence length="167" mass="18720">MPDDRESSHELIRALRQLRHLNWGGKRPLDGCSPSETMMLFCIHRCSKTNELGLKASEISSIMRITSPSVTQTVNVLEARGLLERTADPLDRRVVRIKLTAEGQRLTKKAEDTMHERMQGLVEHLGKVRSTLLVQLLDEVVHYYGGVDPAPCPGRESQASPSHKEGE</sequence>
<dbReference type="InterPro" id="IPR039422">
    <property type="entry name" value="MarR/SlyA-like"/>
</dbReference>
<dbReference type="InterPro" id="IPR036390">
    <property type="entry name" value="WH_DNA-bd_sf"/>
</dbReference>
<keyword evidence="5" id="KW-1185">Reference proteome</keyword>
<evidence type="ECO:0000313" key="5">
    <source>
        <dbReference type="Proteomes" id="UP001596047"/>
    </source>
</evidence>
<protein>
    <submittedName>
        <fullName evidence="4">MarR family winged helix-turn-helix transcriptional regulator</fullName>
    </submittedName>
</protein>
<reference evidence="5" key="1">
    <citation type="journal article" date="2019" name="Int. J. Syst. Evol. Microbiol.">
        <title>The Global Catalogue of Microorganisms (GCM) 10K type strain sequencing project: providing services to taxonomists for standard genome sequencing and annotation.</title>
        <authorList>
            <consortium name="The Broad Institute Genomics Platform"/>
            <consortium name="The Broad Institute Genome Sequencing Center for Infectious Disease"/>
            <person name="Wu L."/>
            <person name="Ma J."/>
        </authorList>
    </citation>
    <scope>NUCLEOTIDE SEQUENCE [LARGE SCALE GENOMIC DNA]</scope>
    <source>
        <strain evidence="5">CGMCC 1.3240</strain>
    </source>
</reference>
<dbReference type="InterPro" id="IPR000835">
    <property type="entry name" value="HTH_MarR-typ"/>
</dbReference>
<dbReference type="PANTHER" id="PTHR33164:SF43">
    <property type="entry name" value="HTH-TYPE TRANSCRIPTIONAL REPRESSOR YETL"/>
    <property type="match status" value="1"/>
</dbReference>
<dbReference type="Gene3D" id="1.10.10.10">
    <property type="entry name" value="Winged helix-like DNA-binding domain superfamily/Winged helix DNA-binding domain"/>
    <property type="match status" value="1"/>
</dbReference>
<dbReference type="SMART" id="SM00347">
    <property type="entry name" value="HTH_MARR"/>
    <property type="match status" value="1"/>
</dbReference>
<dbReference type="PROSITE" id="PS50995">
    <property type="entry name" value="HTH_MARR_2"/>
    <property type="match status" value="1"/>
</dbReference>
<gene>
    <name evidence="4" type="ORF">ACFPYJ_01680</name>
</gene>
<accession>A0ABW0VUH7</accession>
<keyword evidence="1" id="KW-0238">DNA-binding</keyword>